<accession>A0ABM1HE27</accession>
<dbReference type="Gene3D" id="4.10.60.10">
    <property type="entry name" value="Zinc finger, CCHC-type"/>
    <property type="match status" value="1"/>
</dbReference>
<dbReference type="Proteomes" id="UP000694930">
    <property type="component" value="Chromosome 8"/>
</dbReference>
<evidence type="ECO:0000313" key="4">
    <source>
        <dbReference type="Proteomes" id="UP000694930"/>
    </source>
</evidence>
<keyword evidence="1" id="KW-0479">Metal-binding</keyword>
<sequence length="142" mass="16013">MDIFRLMVYAQQIEDSKIREMIRYGKRSRSDESSQPKSKKRLYNHGSSLGNKDRHSNQNSQEGGYAYERPRCTSSGKKHLGRCLAGKECCFGCGNRGHKIRDCPNLKAKGKEVNQAPHGGTDPNAPMRNHFYALEAKEVANP</sequence>
<gene>
    <name evidence="5" type="primary">LOC107027518</name>
</gene>
<evidence type="ECO:0000313" key="5">
    <source>
        <dbReference type="RefSeq" id="XP_015084156.1"/>
    </source>
</evidence>
<reference evidence="4" key="1">
    <citation type="journal article" date="2014" name="Nat. Genet.">
        <title>The genome of the stress-tolerant wild tomato species Solanum pennellii.</title>
        <authorList>
            <person name="Bolger A."/>
            <person name="Scossa F."/>
            <person name="Bolger M.E."/>
            <person name="Lanz C."/>
            <person name="Maumus F."/>
            <person name="Tohge T."/>
            <person name="Quesneville H."/>
            <person name="Alseekh S."/>
            <person name="Sorensen I."/>
            <person name="Lichtenstein G."/>
            <person name="Fich E.A."/>
            <person name="Conte M."/>
            <person name="Keller H."/>
            <person name="Schneeberger K."/>
            <person name="Schwacke R."/>
            <person name="Ofner I."/>
            <person name="Vrebalov J."/>
            <person name="Xu Y."/>
            <person name="Osorio S."/>
            <person name="Aflitos S.A."/>
            <person name="Schijlen E."/>
            <person name="Jimenez-Gomez J.M."/>
            <person name="Ryngajllo M."/>
            <person name="Kimura S."/>
            <person name="Kumar R."/>
            <person name="Koenig D."/>
            <person name="Headland L.R."/>
            <person name="Maloof J.N."/>
            <person name="Sinha N."/>
            <person name="van Ham R.C."/>
            <person name="Lankhorst R.K."/>
            <person name="Mao L."/>
            <person name="Vogel A."/>
            <person name="Arsova B."/>
            <person name="Panstruga R."/>
            <person name="Fei Z."/>
            <person name="Rose J.K."/>
            <person name="Zamir D."/>
            <person name="Carrari F."/>
            <person name="Giovannoni J.J."/>
            <person name="Weigel D."/>
            <person name="Usadel B."/>
            <person name="Fernie A.R."/>
        </authorList>
    </citation>
    <scope>NUCLEOTIDE SEQUENCE [LARGE SCALE GENOMIC DNA]</scope>
    <source>
        <strain evidence="4">cv. LA0716</strain>
    </source>
</reference>
<keyword evidence="4" id="KW-1185">Reference proteome</keyword>
<feature type="domain" description="CCHC-type" evidence="3">
    <location>
        <begin position="90"/>
        <end position="105"/>
    </location>
</feature>
<evidence type="ECO:0000259" key="3">
    <source>
        <dbReference type="PROSITE" id="PS50158"/>
    </source>
</evidence>
<dbReference type="RefSeq" id="XP_015084156.1">
    <property type="nucleotide sequence ID" value="XM_015228670.1"/>
</dbReference>
<dbReference type="GeneID" id="107027518"/>
<reference evidence="5" key="2">
    <citation type="submission" date="2025-08" db="UniProtKB">
        <authorList>
            <consortium name="RefSeq"/>
        </authorList>
    </citation>
    <scope>IDENTIFICATION</scope>
</reference>
<feature type="region of interest" description="Disordered" evidence="2">
    <location>
        <begin position="24"/>
        <end position="79"/>
    </location>
</feature>
<feature type="compositionally biased region" description="Basic and acidic residues" evidence="2">
    <location>
        <begin position="24"/>
        <end position="34"/>
    </location>
</feature>
<proteinExistence type="predicted"/>
<dbReference type="InterPro" id="IPR001878">
    <property type="entry name" value="Znf_CCHC"/>
</dbReference>
<evidence type="ECO:0000256" key="1">
    <source>
        <dbReference type="PROSITE-ProRule" id="PRU00047"/>
    </source>
</evidence>
<protein>
    <submittedName>
        <fullName evidence="5">Uncharacterized protein LOC107027518</fullName>
    </submittedName>
</protein>
<evidence type="ECO:0000256" key="2">
    <source>
        <dbReference type="SAM" id="MobiDB-lite"/>
    </source>
</evidence>
<organism evidence="4 5">
    <name type="scientific">Solanum pennellii</name>
    <name type="common">Tomato</name>
    <name type="synonym">Lycopersicon pennellii</name>
    <dbReference type="NCBI Taxonomy" id="28526"/>
    <lineage>
        <taxon>Eukaryota</taxon>
        <taxon>Viridiplantae</taxon>
        <taxon>Streptophyta</taxon>
        <taxon>Embryophyta</taxon>
        <taxon>Tracheophyta</taxon>
        <taxon>Spermatophyta</taxon>
        <taxon>Magnoliopsida</taxon>
        <taxon>eudicotyledons</taxon>
        <taxon>Gunneridae</taxon>
        <taxon>Pentapetalae</taxon>
        <taxon>asterids</taxon>
        <taxon>lamiids</taxon>
        <taxon>Solanales</taxon>
        <taxon>Solanaceae</taxon>
        <taxon>Solanoideae</taxon>
        <taxon>Solaneae</taxon>
        <taxon>Solanum</taxon>
        <taxon>Solanum subgen. Lycopersicon</taxon>
    </lineage>
</organism>
<keyword evidence="1" id="KW-0862">Zinc</keyword>
<dbReference type="PROSITE" id="PS50158">
    <property type="entry name" value="ZF_CCHC"/>
    <property type="match status" value="1"/>
</dbReference>
<name>A0ABM1HE27_SOLPN</name>
<keyword evidence="1" id="KW-0863">Zinc-finger</keyword>